<name>A0A7W3N0G9_9ACTN</name>
<feature type="region of interest" description="Disordered" evidence="1">
    <location>
        <begin position="122"/>
        <end position="147"/>
    </location>
</feature>
<dbReference type="AlphaFoldDB" id="A0A7W3N0G9"/>
<accession>A0A7W3N0G9</accession>
<comment type="caution">
    <text evidence="3">The sequence shown here is derived from an EMBL/GenBank/DDBJ whole genome shotgun (WGS) entry which is preliminary data.</text>
</comment>
<evidence type="ECO:0000313" key="4">
    <source>
        <dbReference type="Proteomes" id="UP000539313"/>
    </source>
</evidence>
<proteinExistence type="predicted"/>
<gene>
    <name evidence="3" type="ORF">HNR21_004159</name>
</gene>
<feature type="region of interest" description="Disordered" evidence="1">
    <location>
        <begin position="1"/>
        <end position="27"/>
    </location>
</feature>
<feature type="transmembrane region" description="Helical" evidence="2">
    <location>
        <begin position="93"/>
        <end position="114"/>
    </location>
</feature>
<keyword evidence="2" id="KW-1133">Transmembrane helix</keyword>
<evidence type="ECO:0000313" key="3">
    <source>
        <dbReference type="EMBL" id="MBA9005277.1"/>
    </source>
</evidence>
<feature type="compositionally biased region" description="Polar residues" evidence="1">
    <location>
        <begin position="1"/>
        <end position="15"/>
    </location>
</feature>
<keyword evidence="2" id="KW-0472">Membrane</keyword>
<organism evidence="3 4">
    <name type="scientific">Thermomonospora cellulosilytica</name>
    <dbReference type="NCBI Taxonomy" id="1411118"/>
    <lineage>
        <taxon>Bacteria</taxon>
        <taxon>Bacillati</taxon>
        <taxon>Actinomycetota</taxon>
        <taxon>Actinomycetes</taxon>
        <taxon>Streptosporangiales</taxon>
        <taxon>Thermomonosporaceae</taxon>
        <taxon>Thermomonospora</taxon>
    </lineage>
</organism>
<keyword evidence="2" id="KW-0812">Transmembrane</keyword>
<keyword evidence="4" id="KW-1185">Reference proteome</keyword>
<dbReference type="InterPro" id="IPR009937">
    <property type="entry name" value="Phage_holin_3_6"/>
</dbReference>
<sequence>MSRTQPSTSAGTPTASDGARPEQGTGELVKQAAEQISELVRAELRLAVAEVKDKGRHAGVGAGLFGGAGLVAAYGMGALVTAVIAGLAVALPVWAAALIVAVVLLAVAGVLAVMGRKETTRAAPPTPEQAIAGARRDVAEVKERARR</sequence>
<evidence type="ECO:0000256" key="1">
    <source>
        <dbReference type="SAM" id="MobiDB-lite"/>
    </source>
</evidence>
<dbReference type="SUPFAM" id="SSF103473">
    <property type="entry name" value="MFS general substrate transporter"/>
    <property type="match status" value="1"/>
</dbReference>
<feature type="compositionally biased region" description="Basic and acidic residues" evidence="1">
    <location>
        <begin position="134"/>
        <end position="147"/>
    </location>
</feature>
<dbReference type="Pfam" id="PF07332">
    <property type="entry name" value="Phage_holin_3_6"/>
    <property type="match status" value="1"/>
</dbReference>
<protein>
    <submittedName>
        <fullName evidence="3">Putative membrane protein YqjE</fullName>
    </submittedName>
</protein>
<feature type="transmembrane region" description="Helical" evidence="2">
    <location>
        <begin position="62"/>
        <end position="87"/>
    </location>
</feature>
<evidence type="ECO:0000256" key="2">
    <source>
        <dbReference type="SAM" id="Phobius"/>
    </source>
</evidence>
<dbReference type="InterPro" id="IPR036259">
    <property type="entry name" value="MFS_trans_sf"/>
</dbReference>
<reference evidence="3 4" key="1">
    <citation type="submission" date="2020-08" db="EMBL/GenBank/DDBJ databases">
        <title>Sequencing the genomes of 1000 actinobacteria strains.</title>
        <authorList>
            <person name="Klenk H.-P."/>
        </authorList>
    </citation>
    <scope>NUCLEOTIDE SEQUENCE [LARGE SCALE GENOMIC DNA]</scope>
    <source>
        <strain evidence="3 4">DSM 45823</strain>
    </source>
</reference>
<dbReference type="EMBL" id="JACJII010000001">
    <property type="protein sequence ID" value="MBA9005277.1"/>
    <property type="molecule type" value="Genomic_DNA"/>
</dbReference>
<dbReference type="RefSeq" id="WP_182706492.1">
    <property type="nucleotide sequence ID" value="NZ_JACJII010000001.1"/>
</dbReference>
<dbReference type="Proteomes" id="UP000539313">
    <property type="component" value="Unassembled WGS sequence"/>
</dbReference>